<evidence type="ECO:0000313" key="1">
    <source>
        <dbReference type="EMBL" id="MDR7301021.1"/>
    </source>
</evidence>
<organism evidence="1 2">
    <name type="scientific">Haloactinomyces albus</name>
    <dbReference type="NCBI Taxonomy" id="1352928"/>
    <lineage>
        <taxon>Bacteria</taxon>
        <taxon>Bacillati</taxon>
        <taxon>Actinomycetota</taxon>
        <taxon>Actinomycetes</taxon>
        <taxon>Actinopolysporales</taxon>
        <taxon>Actinopolysporaceae</taxon>
        <taxon>Haloactinomyces</taxon>
    </lineage>
</organism>
<reference evidence="1" key="1">
    <citation type="submission" date="2023-07" db="EMBL/GenBank/DDBJ databases">
        <title>Sequencing the genomes of 1000 actinobacteria strains.</title>
        <authorList>
            <person name="Klenk H.-P."/>
        </authorList>
    </citation>
    <scope>NUCLEOTIDE SEQUENCE</scope>
    <source>
        <strain evidence="1">DSM 45977</strain>
    </source>
</reference>
<dbReference type="RefSeq" id="WP_310270752.1">
    <property type="nucleotide sequence ID" value="NZ_JAVDXW010000001.1"/>
</dbReference>
<comment type="caution">
    <text evidence="1">The sequence shown here is derived from an EMBL/GenBank/DDBJ whole genome shotgun (WGS) entry which is preliminary data.</text>
</comment>
<accession>A0AAE3ZC82</accession>
<gene>
    <name evidence="1" type="ORF">JOF55_001202</name>
</gene>
<name>A0AAE3ZC82_9ACTN</name>
<protein>
    <submittedName>
        <fullName evidence="1">Uncharacterized protein</fullName>
    </submittedName>
</protein>
<keyword evidence="2" id="KW-1185">Reference proteome</keyword>
<dbReference type="Proteomes" id="UP001180845">
    <property type="component" value="Unassembled WGS sequence"/>
</dbReference>
<evidence type="ECO:0000313" key="2">
    <source>
        <dbReference type="Proteomes" id="UP001180845"/>
    </source>
</evidence>
<dbReference type="EMBL" id="JAVDXW010000001">
    <property type="protein sequence ID" value="MDR7301021.1"/>
    <property type="molecule type" value="Genomic_DNA"/>
</dbReference>
<proteinExistence type="predicted"/>
<sequence>MVVIALLATAAVLLIGVSMLVERPVPANPGGEVAPAVTPVRLSVPR</sequence>
<dbReference type="AlphaFoldDB" id="A0AAE3ZC82"/>